<dbReference type="OrthoDB" id="2528554at2759"/>
<reference evidence="1" key="1">
    <citation type="journal article" date="2014" name="Genome Announc.">
        <title>Draft genome sequence of Rhodosporidium toruloides CECT1137, an oleaginous yeast of biotechnological interest.</title>
        <authorList>
            <person name="Morin N."/>
            <person name="Calcas X."/>
            <person name="Devillers H."/>
            <person name="Durrens P."/>
            <person name="Sherman D.J."/>
            <person name="Nicaud J.-M."/>
            <person name="Neuveglise C."/>
        </authorList>
    </citation>
    <scope>NUCLEOTIDE SEQUENCE</scope>
    <source>
        <strain evidence="1">CECT1137</strain>
    </source>
</reference>
<organism evidence="1">
    <name type="scientific">Rhodotorula toruloides</name>
    <name type="common">Yeast</name>
    <name type="synonym">Rhodosporidium toruloides</name>
    <dbReference type="NCBI Taxonomy" id="5286"/>
    <lineage>
        <taxon>Eukaryota</taxon>
        <taxon>Fungi</taxon>
        <taxon>Dikarya</taxon>
        <taxon>Basidiomycota</taxon>
        <taxon>Pucciniomycotina</taxon>
        <taxon>Microbotryomycetes</taxon>
        <taxon>Sporidiobolales</taxon>
        <taxon>Sporidiobolaceae</taxon>
        <taxon>Rhodotorula</taxon>
    </lineage>
</organism>
<sequence>MDTQQSSPLLRLPVELLYAIFTDVYASRLLKGRLCRALLHLQDDLSKRKYRRVKLVGSQKLLQYAQTIETRYMLGRACESMTITSDEQRPHDKLTDVDLEAFFANLPNLRRFVCDSTQLCVAFTSLLKSPGRTPFPQLEELDLSPPKSLSFPVNSLLKLSSLTDLEIVNYRPEIEASVDVEDEEPILLPRDLGTINDLSLSGPSKKSWELTEHLRPFKHLTHLDVGGRCALLDAKTADFLRRRPLAYLRFGPGAILSASCLLAVVSGTSKHRHLKKLVLDNVSASCFCDDGYLEYMIFASDWLDHGYRLPRWTKAFSRKGCESLIAATQTGTIKLLGSAVAAVTLEDKIRKNQQSVEEFLQGLDAKRRRMWRDLGFAEP</sequence>
<protein>
    <submittedName>
        <fullName evidence="1">RHTO0S01e02146g1_1</fullName>
    </submittedName>
</protein>
<dbReference type="EMBL" id="LK052936">
    <property type="protein sequence ID" value="CDR35565.1"/>
    <property type="molecule type" value="Genomic_DNA"/>
</dbReference>
<accession>A0A061AEJ5</accession>
<proteinExistence type="predicted"/>
<dbReference type="Gene3D" id="3.80.10.10">
    <property type="entry name" value="Ribonuclease Inhibitor"/>
    <property type="match status" value="1"/>
</dbReference>
<dbReference type="AlphaFoldDB" id="A0A061AEJ5"/>
<evidence type="ECO:0000313" key="1">
    <source>
        <dbReference type="EMBL" id="CDR35565.1"/>
    </source>
</evidence>
<gene>
    <name evidence="1" type="ORF">RHTO0S_01e02146g</name>
</gene>
<name>A0A061AEJ5_RHOTO</name>
<dbReference type="SUPFAM" id="SSF52047">
    <property type="entry name" value="RNI-like"/>
    <property type="match status" value="1"/>
</dbReference>
<dbReference type="InterPro" id="IPR032675">
    <property type="entry name" value="LRR_dom_sf"/>
</dbReference>